<proteinExistence type="predicted"/>
<name>A0A8S5QFT8_9CAUD</name>
<reference evidence="1" key="1">
    <citation type="journal article" date="2021" name="Proc. Natl. Acad. Sci. U.S.A.">
        <title>A Catalog of Tens of Thousands of Viruses from Human Metagenomes Reveals Hidden Associations with Chronic Diseases.</title>
        <authorList>
            <person name="Tisza M.J."/>
            <person name="Buck C.B."/>
        </authorList>
    </citation>
    <scope>NUCLEOTIDE SEQUENCE</scope>
    <source>
        <strain evidence="1">CtoOf8</strain>
    </source>
</reference>
<protein>
    <submittedName>
        <fullName evidence="1">Uncharacterized protein</fullName>
    </submittedName>
</protein>
<sequence>MKESRSSSRGKFLFIAGFRSKRKRHRIFGYGALVLCNLPE</sequence>
<accession>A0A8S5QFT8</accession>
<dbReference type="EMBL" id="BK015646">
    <property type="protein sequence ID" value="DAE17818.1"/>
    <property type="molecule type" value="Genomic_DNA"/>
</dbReference>
<organism evidence="1">
    <name type="scientific">Siphoviridae sp. ctoOf8</name>
    <dbReference type="NCBI Taxonomy" id="2825668"/>
    <lineage>
        <taxon>Viruses</taxon>
        <taxon>Duplodnaviria</taxon>
        <taxon>Heunggongvirae</taxon>
        <taxon>Uroviricota</taxon>
        <taxon>Caudoviricetes</taxon>
    </lineage>
</organism>
<evidence type="ECO:0000313" key="1">
    <source>
        <dbReference type="EMBL" id="DAE17818.1"/>
    </source>
</evidence>